<keyword evidence="7" id="KW-0272">Extracellular matrix</keyword>
<evidence type="ECO:0000256" key="1">
    <source>
        <dbReference type="ARBA" id="ARBA00004251"/>
    </source>
</evidence>
<dbReference type="Gene3D" id="2.60.40.4100">
    <property type="entry name" value="Zona pellucida, ZP-C domain"/>
    <property type="match status" value="1"/>
</dbReference>
<keyword evidence="9 16" id="KW-0812">Transmembrane</keyword>
<evidence type="ECO:0000256" key="14">
    <source>
        <dbReference type="ARBA" id="ARBA00023180"/>
    </source>
</evidence>
<keyword evidence="11 16" id="KW-1133">Transmembrane helix</keyword>
<dbReference type="InterPro" id="IPR042235">
    <property type="entry name" value="ZP-C_dom"/>
</dbReference>
<dbReference type="STRING" id="75743.A0A401Q6N6"/>
<dbReference type="GO" id="GO:0005886">
    <property type="term" value="C:plasma membrane"/>
    <property type="evidence" value="ECO:0007669"/>
    <property type="project" value="UniProtKB-SubCell"/>
</dbReference>
<evidence type="ECO:0000256" key="15">
    <source>
        <dbReference type="ARBA" id="ARBA00030824"/>
    </source>
</evidence>
<dbReference type="GO" id="GO:0035803">
    <property type="term" value="P:egg coat formation"/>
    <property type="evidence" value="ECO:0007669"/>
    <property type="project" value="TreeGrafter"/>
</dbReference>
<dbReference type="PROSITE" id="PS00682">
    <property type="entry name" value="ZP_1"/>
    <property type="match status" value="1"/>
</dbReference>
<dbReference type="OMA" id="YNDHENC"/>
<keyword evidence="6" id="KW-0964">Secreted</keyword>
<dbReference type="PROSITE" id="PS51034">
    <property type="entry name" value="ZP_2"/>
    <property type="match status" value="1"/>
</dbReference>
<keyword evidence="19" id="KW-1185">Reference proteome</keyword>
<evidence type="ECO:0000313" key="19">
    <source>
        <dbReference type="Proteomes" id="UP000288216"/>
    </source>
</evidence>
<evidence type="ECO:0000256" key="10">
    <source>
        <dbReference type="ARBA" id="ARBA00022729"/>
    </source>
</evidence>
<evidence type="ECO:0000256" key="3">
    <source>
        <dbReference type="ARBA" id="ARBA00006735"/>
    </source>
</evidence>
<dbReference type="Pfam" id="PF00100">
    <property type="entry name" value="Zona_pellucida"/>
    <property type="match status" value="1"/>
</dbReference>
<dbReference type="GO" id="GO:0007339">
    <property type="term" value="P:binding of sperm to zona pellucida"/>
    <property type="evidence" value="ECO:0007669"/>
    <property type="project" value="TreeGrafter"/>
</dbReference>
<dbReference type="GO" id="GO:0031012">
    <property type="term" value="C:extracellular matrix"/>
    <property type="evidence" value="ECO:0007669"/>
    <property type="project" value="TreeGrafter"/>
</dbReference>
<proteinExistence type="inferred from homology"/>
<reference evidence="18 19" key="1">
    <citation type="journal article" date="2018" name="Nat. Ecol. Evol.">
        <title>Shark genomes provide insights into elasmobranch evolution and the origin of vertebrates.</title>
        <authorList>
            <person name="Hara Y"/>
            <person name="Yamaguchi K"/>
            <person name="Onimaru K"/>
            <person name="Kadota M"/>
            <person name="Koyanagi M"/>
            <person name="Keeley SD"/>
            <person name="Tatsumi K"/>
            <person name="Tanaka K"/>
            <person name="Motone F"/>
            <person name="Kageyama Y"/>
            <person name="Nozu R"/>
            <person name="Adachi N"/>
            <person name="Nishimura O"/>
            <person name="Nakagawa R"/>
            <person name="Tanegashima C"/>
            <person name="Kiyatake I"/>
            <person name="Matsumoto R"/>
            <person name="Murakumo K"/>
            <person name="Nishida K"/>
            <person name="Terakita A"/>
            <person name="Kuratani S"/>
            <person name="Sato K"/>
            <person name="Hyodo S Kuraku.S."/>
        </authorList>
    </citation>
    <scope>NUCLEOTIDE SEQUENCE [LARGE SCALE GENOMIC DNA]</scope>
</reference>
<feature type="transmembrane region" description="Helical" evidence="16">
    <location>
        <begin position="225"/>
        <end position="249"/>
    </location>
</feature>
<evidence type="ECO:0000256" key="7">
    <source>
        <dbReference type="ARBA" id="ARBA00022530"/>
    </source>
</evidence>
<evidence type="ECO:0000256" key="4">
    <source>
        <dbReference type="ARBA" id="ARBA00017980"/>
    </source>
</evidence>
<dbReference type="AlphaFoldDB" id="A0A401Q6N6"/>
<dbReference type="Proteomes" id="UP000288216">
    <property type="component" value="Unassembled WGS sequence"/>
</dbReference>
<comment type="subcellular location">
    <subcellularLocation>
        <location evidence="1">Cell membrane</location>
        <topology evidence="1">Single-pass type I membrane protein</topology>
    </subcellularLocation>
    <subcellularLocation>
        <location evidence="2">Secreted</location>
        <location evidence="2">Extracellular space</location>
        <location evidence="2">Extracellular matrix</location>
    </subcellularLocation>
</comment>
<comment type="similarity">
    <text evidence="3">Belongs to the ZP domain family. ZPC subfamily.</text>
</comment>
<evidence type="ECO:0000259" key="17">
    <source>
        <dbReference type="PROSITE" id="PS51034"/>
    </source>
</evidence>
<keyword evidence="14" id="KW-0325">Glycoprotein</keyword>
<dbReference type="InterPro" id="IPR055355">
    <property type="entry name" value="ZP-C"/>
</dbReference>
<sequence>MRLMNGDWLTERSSTVYYLGDLIHIEASVSMSNHMPLKLYIDRCVATLSPDKDSTPRYSIIDYNGCLLDSKAEDSFSTFVLPSGEREMDKLRFDLDAFRFFGDDHSLIFITCHLKVTPVDRRGSRNKACTFQMMQNIWTPLEESSIDICACCRVGNCATRELRFGSRGRRDLVAEAESEVGLRWEAEAPLGPLIILDTDVTNLATDSLNEGRMQERSPGGVGSEVVLIVTLTVTAVSLISASLITLFLYRKHNQTLFTQSSN</sequence>
<feature type="domain" description="ZP" evidence="17">
    <location>
        <begin position="1"/>
        <end position="136"/>
    </location>
</feature>
<evidence type="ECO:0000256" key="6">
    <source>
        <dbReference type="ARBA" id="ARBA00022525"/>
    </source>
</evidence>
<evidence type="ECO:0000256" key="13">
    <source>
        <dbReference type="ARBA" id="ARBA00023157"/>
    </source>
</evidence>
<dbReference type="GO" id="GO:0032190">
    <property type="term" value="F:acrosin binding"/>
    <property type="evidence" value="ECO:0007669"/>
    <property type="project" value="TreeGrafter"/>
</dbReference>
<name>A0A401Q6N6_SCYTO</name>
<evidence type="ECO:0000256" key="11">
    <source>
        <dbReference type="ARBA" id="ARBA00022989"/>
    </source>
</evidence>
<comment type="caution">
    <text evidence="18">The sequence shown here is derived from an EMBL/GenBank/DDBJ whole genome shotgun (WGS) entry which is preliminary data.</text>
</comment>
<evidence type="ECO:0000256" key="16">
    <source>
        <dbReference type="SAM" id="Phobius"/>
    </source>
</evidence>
<gene>
    <name evidence="18" type="ORF">scyTo_0022449</name>
</gene>
<dbReference type="OrthoDB" id="8880842at2759"/>
<dbReference type="EMBL" id="BFAA01022541">
    <property type="protein sequence ID" value="GCB81021.1"/>
    <property type="molecule type" value="Genomic_DNA"/>
</dbReference>
<accession>A0A401Q6N6</accession>
<evidence type="ECO:0000256" key="12">
    <source>
        <dbReference type="ARBA" id="ARBA00023136"/>
    </source>
</evidence>
<protein>
    <recommendedName>
        <fullName evidence="4">Zona pellucida sperm-binding protein 3</fullName>
    </recommendedName>
    <alternativeName>
        <fullName evidence="15">Zona pellucida glycoprotein 3</fullName>
    </alternativeName>
</protein>
<keyword evidence="13" id="KW-1015">Disulfide bond</keyword>
<evidence type="ECO:0000256" key="8">
    <source>
        <dbReference type="ARBA" id="ARBA00022685"/>
    </source>
</evidence>
<keyword evidence="8" id="KW-0165">Cleavage on pair of basic residues</keyword>
<keyword evidence="5" id="KW-1003">Cell membrane</keyword>
<evidence type="ECO:0000256" key="2">
    <source>
        <dbReference type="ARBA" id="ARBA00004498"/>
    </source>
</evidence>
<keyword evidence="10" id="KW-0732">Signal</keyword>
<evidence type="ECO:0000256" key="5">
    <source>
        <dbReference type="ARBA" id="ARBA00022475"/>
    </source>
</evidence>
<dbReference type="PANTHER" id="PTHR11576">
    <property type="entry name" value="ZONA PELLUCIDA SPERM-BINDING PROTEIN 3"/>
    <property type="match status" value="1"/>
</dbReference>
<dbReference type="InterPro" id="IPR017977">
    <property type="entry name" value="ZP_dom_CS"/>
</dbReference>
<organism evidence="18 19">
    <name type="scientific">Scyliorhinus torazame</name>
    <name type="common">Cloudy catshark</name>
    <name type="synonym">Catulus torazame</name>
    <dbReference type="NCBI Taxonomy" id="75743"/>
    <lineage>
        <taxon>Eukaryota</taxon>
        <taxon>Metazoa</taxon>
        <taxon>Chordata</taxon>
        <taxon>Craniata</taxon>
        <taxon>Vertebrata</taxon>
        <taxon>Chondrichthyes</taxon>
        <taxon>Elasmobranchii</taxon>
        <taxon>Galeomorphii</taxon>
        <taxon>Galeoidea</taxon>
        <taxon>Carcharhiniformes</taxon>
        <taxon>Scyliorhinidae</taxon>
        <taxon>Scyliorhinus</taxon>
    </lineage>
</organism>
<dbReference type="GO" id="GO:2000344">
    <property type="term" value="P:positive regulation of acrosome reaction"/>
    <property type="evidence" value="ECO:0007669"/>
    <property type="project" value="TreeGrafter"/>
</dbReference>
<dbReference type="InterPro" id="IPR048290">
    <property type="entry name" value="ZP_chr"/>
</dbReference>
<evidence type="ECO:0000256" key="9">
    <source>
        <dbReference type="ARBA" id="ARBA00022692"/>
    </source>
</evidence>
<dbReference type="PRINTS" id="PR00023">
    <property type="entry name" value="ZPELLUCIDA"/>
</dbReference>
<dbReference type="InterPro" id="IPR001507">
    <property type="entry name" value="ZP_dom"/>
</dbReference>
<keyword evidence="12 16" id="KW-0472">Membrane</keyword>
<dbReference type="PANTHER" id="PTHR11576:SF2">
    <property type="entry name" value="ZONA PELLUCIDA SPERM-BINDING PROTEIN 3"/>
    <property type="match status" value="1"/>
</dbReference>
<dbReference type="FunFam" id="2.60.40.4100:FF:000002">
    <property type="entry name" value="Zona pellucida sperm-binding protein 3"/>
    <property type="match status" value="1"/>
</dbReference>
<evidence type="ECO:0000313" key="18">
    <source>
        <dbReference type="EMBL" id="GCB81021.1"/>
    </source>
</evidence>